<evidence type="ECO:0000313" key="1">
    <source>
        <dbReference type="EMBL" id="GAG32633.1"/>
    </source>
</evidence>
<evidence type="ECO:0008006" key="2">
    <source>
        <dbReference type="Google" id="ProtNLM"/>
    </source>
</evidence>
<proteinExistence type="predicted"/>
<name>X0X7K9_9ZZZZ</name>
<reference evidence="1" key="1">
    <citation type="journal article" date="2014" name="Front. Microbiol.">
        <title>High frequency of phylogenetically diverse reductive dehalogenase-homologous genes in deep subseafloor sedimentary metagenomes.</title>
        <authorList>
            <person name="Kawai M."/>
            <person name="Futagami T."/>
            <person name="Toyoda A."/>
            <person name="Takaki Y."/>
            <person name="Nishi S."/>
            <person name="Hori S."/>
            <person name="Arai W."/>
            <person name="Tsubouchi T."/>
            <person name="Morono Y."/>
            <person name="Uchiyama I."/>
            <person name="Ito T."/>
            <person name="Fujiyama A."/>
            <person name="Inagaki F."/>
            <person name="Takami H."/>
        </authorList>
    </citation>
    <scope>NUCLEOTIDE SEQUENCE</scope>
    <source>
        <strain evidence="1">Expedition CK06-06</strain>
    </source>
</reference>
<comment type="caution">
    <text evidence="1">The sequence shown here is derived from an EMBL/GenBank/DDBJ whole genome shotgun (WGS) entry which is preliminary data.</text>
</comment>
<sequence>MSDFAEFYRFRLDKCDFHTCEAVKNWHAMSDKDMSEIRAKWRLEDERIKAKEENTK</sequence>
<protein>
    <recommendedName>
        <fullName evidence="2">HMG box domain-containing protein</fullName>
    </recommendedName>
</protein>
<organism evidence="1">
    <name type="scientific">marine sediment metagenome</name>
    <dbReference type="NCBI Taxonomy" id="412755"/>
    <lineage>
        <taxon>unclassified sequences</taxon>
        <taxon>metagenomes</taxon>
        <taxon>ecological metagenomes</taxon>
    </lineage>
</organism>
<dbReference type="AlphaFoldDB" id="X0X7K9"/>
<dbReference type="EMBL" id="BARS01040155">
    <property type="protein sequence ID" value="GAG32633.1"/>
    <property type="molecule type" value="Genomic_DNA"/>
</dbReference>
<accession>X0X7K9</accession>
<gene>
    <name evidence="1" type="ORF">S01H1_61255</name>
</gene>